<proteinExistence type="predicted"/>
<reference evidence="1 2" key="1">
    <citation type="submission" date="2021-04" db="EMBL/GenBank/DDBJ databases">
        <title>Metabacillus sp. strain KIGAM252 whole genome sequence.</title>
        <authorList>
            <person name="Seo M.-J."/>
            <person name="Cho E.-S."/>
            <person name="Hwang C.Y."/>
            <person name="Yoon D.J."/>
        </authorList>
    </citation>
    <scope>NUCLEOTIDE SEQUENCE [LARGE SCALE GENOMIC DNA]</scope>
    <source>
        <strain evidence="1 2">KIGAM252</strain>
    </source>
</reference>
<accession>A0ABS5LDK3</accession>
<evidence type="ECO:0000313" key="2">
    <source>
        <dbReference type="Proteomes" id="UP000682403"/>
    </source>
</evidence>
<name>A0ABS5LDK3_9BACI</name>
<gene>
    <name evidence="1" type="ORF">J9317_08625</name>
</gene>
<dbReference type="Proteomes" id="UP000682403">
    <property type="component" value="Unassembled WGS sequence"/>
</dbReference>
<sequence length="117" mass="12832">MQSYNYSSNRYTVGKQAGQNWVDLKIRNNGDSSKTFTIKAFDGETNEALSLYSGDKETSQETVEPNNAVIMKINAEKAEKKIAIELSHHGRGGGVSIRQHSSSANGGEENVIELILK</sequence>
<protein>
    <submittedName>
        <fullName evidence="1">Uncharacterized protein</fullName>
    </submittedName>
</protein>
<dbReference type="RefSeq" id="WP_211557903.1">
    <property type="nucleotide sequence ID" value="NZ_JAGVRK010000001.1"/>
</dbReference>
<comment type="caution">
    <text evidence="1">The sequence shown here is derived from an EMBL/GenBank/DDBJ whole genome shotgun (WGS) entry which is preliminary data.</text>
</comment>
<organism evidence="1 2">
    <name type="scientific">Metabacillus flavus</name>
    <dbReference type="NCBI Taxonomy" id="2823519"/>
    <lineage>
        <taxon>Bacteria</taxon>
        <taxon>Bacillati</taxon>
        <taxon>Bacillota</taxon>
        <taxon>Bacilli</taxon>
        <taxon>Bacillales</taxon>
        <taxon>Bacillaceae</taxon>
        <taxon>Metabacillus</taxon>
    </lineage>
</organism>
<evidence type="ECO:0000313" key="1">
    <source>
        <dbReference type="EMBL" id="MBS2968820.1"/>
    </source>
</evidence>
<dbReference type="EMBL" id="JAGVRK010000001">
    <property type="protein sequence ID" value="MBS2968820.1"/>
    <property type="molecule type" value="Genomic_DNA"/>
</dbReference>
<keyword evidence="2" id="KW-1185">Reference proteome</keyword>